<sequence>MKIVKATILAIALCVGQASAEANAKMTRPKNPRIDTNCANNSYYRGCVRG</sequence>
<evidence type="ECO:0000256" key="1">
    <source>
        <dbReference type="SAM" id="SignalP"/>
    </source>
</evidence>
<proteinExistence type="predicted"/>
<feature type="signal peptide" evidence="1">
    <location>
        <begin position="1"/>
        <end position="20"/>
    </location>
</feature>
<evidence type="ECO:0000313" key="3">
    <source>
        <dbReference type="Proteomes" id="UP000028582"/>
    </source>
</evidence>
<feature type="chain" id="PRO_5001753378" description="RxLR effector protein" evidence="1">
    <location>
        <begin position="21"/>
        <end position="50"/>
    </location>
</feature>
<dbReference type="AlphaFoldDB" id="A0A080ZSQ8"/>
<evidence type="ECO:0008006" key="4">
    <source>
        <dbReference type="Google" id="ProtNLM"/>
    </source>
</evidence>
<keyword evidence="1" id="KW-0732">Signal</keyword>
<name>A0A080ZSQ8_PHYNI</name>
<gene>
    <name evidence="2" type="ORF">F444_13795</name>
</gene>
<comment type="caution">
    <text evidence="2">The sequence shown here is derived from an EMBL/GenBank/DDBJ whole genome shotgun (WGS) entry which is preliminary data.</text>
</comment>
<reference evidence="2 3" key="1">
    <citation type="submission" date="2013-11" db="EMBL/GenBank/DDBJ databases">
        <title>The Genome Sequence of Phytophthora parasitica P1976.</title>
        <authorList>
            <consortium name="The Broad Institute Genomics Platform"/>
            <person name="Russ C."/>
            <person name="Tyler B."/>
            <person name="Panabieres F."/>
            <person name="Shan W."/>
            <person name="Tripathy S."/>
            <person name="Grunwald N."/>
            <person name="Machado M."/>
            <person name="Johnson C.S."/>
            <person name="Walker B."/>
            <person name="Young S."/>
            <person name="Zeng Q."/>
            <person name="Gargeya S."/>
            <person name="Fitzgerald M."/>
            <person name="Haas B."/>
            <person name="Abouelleil A."/>
            <person name="Allen A.W."/>
            <person name="Alvarado L."/>
            <person name="Arachchi H.M."/>
            <person name="Berlin A.M."/>
            <person name="Chapman S.B."/>
            <person name="Gainer-Dewar J."/>
            <person name="Goldberg J."/>
            <person name="Griggs A."/>
            <person name="Gujja S."/>
            <person name="Hansen M."/>
            <person name="Howarth C."/>
            <person name="Imamovic A."/>
            <person name="Ireland A."/>
            <person name="Larimer J."/>
            <person name="McCowan C."/>
            <person name="Murphy C."/>
            <person name="Pearson M."/>
            <person name="Poon T.W."/>
            <person name="Priest M."/>
            <person name="Roberts A."/>
            <person name="Saif S."/>
            <person name="Shea T."/>
            <person name="Sisk P."/>
            <person name="Sykes S."/>
            <person name="Wortman J."/>
            <person name="Nusbaum C."/>
            <person name="Birren B."/>
        </authorList>
    </citation>
    <scope>NUCLEOTIDE SEQUENCE [LARGE SCALE GENOMIC DNA]</scope>
    <source>
        <strain evidence="2 3">P1976</strain>
    </source>
</reference>
<evidence type="ECO:0000313" key="2">
    <source>
        <dbReference type="EMBL" id="ETO69669.1"/>
    </source>
</evidence>
<organism evidence="2 3">
    <name type="scientific">Phytophthora nicotianae P1976</name>
    <dbReference type="NCBI Taxonomy" id="1317066"/>
    <lineage>
        <taxon>Eukaryota</taxon>
        <taxon>Sar</taxon>
        <taxon>Stramenopiles</taxon>
        <taxon>Oomycota</taxon>
        <taxon>Peronosporomycetes</taxon>
        <taxon>Peronosporales</taxon>
        <taxon>Peronosporaceae</taxon>
        <taxon>Phytophthora</taxon>
    </lineage>
</organism>
<dbReference type="Proteomes" id="UP000028582">
    <property type="component" value="Unassembled WGS sequence"/>
</dbReference>
<protein>
    <recommendedName>
        <fullName evidence="4">RxLR effector protein</fullName>
    </recommendedName>
</protein>
<dbReference type="EMBL" id="ANJA01002522">
    <property type="protein sequence ID" value="ETO69669.1"/>
    <property type="molecule type" value="Genomic_DNA"/>
</dbReference>
<accession>A0A080ZSQ8</accession>